<dbReference type="GO" id="GO:0045493">
    <property type="term" value="P:xylan catabolic process"/>
    <property type="evidence" value="ECO:0007669"/>
    <property type="project" value="UniProtKB-KW"/>
</dbReference>
<dbReference type="GO" id="GO:0005576">
    <property type="term" value="C:extracellular region"/>
    <property type="evidence" value="ECO:0007669"/>
    <property type="project" value="UniProtKB-SubCell"/>
</dbReference>
<protein>
    <recommendedName>
        <fullName evidence="11">Phospholipase/carboxylesterase/thioesterase domain-containing protein</fullName>
    </recommendedName>
</protein>
<feature type="chain" id="PRO_5009522685" description="Phospholipase/carboxylesterase/thioesterase domain-containing protein" evidence="8">
    <location>
        <begin position="26"/>
        <end position="293"/>
    </location>
</feature>
<dbReference type="PANTHER" id="PTHR38050">
    <property type="match status" value="1"/>
</dbReference>
<name>A0A1F5YXA8_9BACT</name>
<comment type="subcellular location">
    <subcellularLocation>
        <location evidence="1">Secreted</location>
    </subcellularLocation>
</comment>
<evidence type="ECO:0000256" key="8">
    <source>
        <dbReference type="SAM" id="SignalP"/>
    </source>
</evidence>
<dbReference type="InterPro" id="IPR029058">
    <property type="entry name" value="AB_hydrolase_fold"/>
</dbReference>
<evidence type="ECO:0000256" key="6">
    <source>
        <dbReference type="ARBA" id="ARBA00023277"/>
    </source>
</evidence>
<feature type="signal peptide" evidence="8">
    <location>
        <begin position="1"/>
        <end position="25"/>
    </location>
</feature>
<proteinExistence type="predicted"/>
<evidence type="ECO:0000256" key="2">
    <source>
        <dbReference type="ARBA" id="ARBA00022525"/>
    </source>
</evidence>
<evidence type="ECO:0000256" key="1">
    <source>
        <dbReference type="ARBA" id="ARBA00004613"/>
    </source>
</evidence>
<dbReference type="STRING" id="1817867.A3F83_03550"/>
<dbReference type="GO" id="GO:0030600">
    <property type="term" value="F:feruloyl esterase activity"/>
    <property type="evidence" value="ECO:0007669"/>
    <property type="project" value="InterPro"/>
</dbReference>
<dbReference type="EMBL" id="MFIX01000092">
    <property type="protein sequence ID" value="OGG04766.1"/>
    <property type="molecule type" value="Genomic_DNA"/>
</dbReference>
<dbReference type="Proteomes" id="UP000179129">
    <property type="component" value="Unassembled WGS sequence"/>
</dbReference>
<keyword evidence="2" id="KW-0964">Secreted</keyword>
<keyword evidence="4 8" id="KW-0732">Signal</keyword>
<dbReference type="PANTHER" id="PTHR38050:SF2">
    <property type="entry name" value="FERULOYL ESTERASE C-RELATED"/>
    <property type="match status" value="1"/>
</dbReference>
<evidence type="ECO:0008006" key="11">
    <source>
        <dbReference type="Google" id="ProtNLM"/>
    </source>
</evidence>
<evidence type="ECO:0000313" key="10">
    <source>
        <dbReference type="Proteomes" id="UP000179129"/>
    </source>
</evidence>
<dbReference type="InterPro" id="IPR043595">
    <property type="entry name" value="FaeB/C/D"/>
</dbReference>
<evidence type="ECO:0000256" key="5">
    <source>
        <dbReference type="ARBA" id="ARBA00022801"/>
    </source>
</evidence>
<reference evidence="9 10" key="1">
    <citation type="journal article" date="2016" name="Nat. Commun.">
        <title>Thousands of microbial genomes shed light on interconnected biogeochemical processes in an aquifer system.</title>
        <authorList>
            <person name="Anantharaman K."/>
            <person name="Brown C.T."/>
            <person name="Hug L.A."/>
            <person name="Sharon I."/>
            <person name="Castelle C.J."/>
            <person name="Probst A.J."/>
            <person name="Thomas B.C."/>
            <person name="Singh A."/>
            <person name="Wilkins M.J."/>
            <person name="Karaoz U."/>
            <person name="Brodie E.L."/>
            <person name="Williams K.H."/>
            <person name="Hubbard S.S."/>
            <person name="Banfield J.F."/>
        </authorList>
    </citation>
    <scope>NUCLEOTIDE SEQUENCE [LARGE SCALE GENOMIC DNA]</scope>
</reference>
<dbReference type="AlphaFoldDB" id="A0A1F5YXA8"/>
<gene>
    <name evidence="9" type="ORF">A3F83_03550</name>
</gene>
<comment type="caution">
    <text evidence="9">The sequence shown here is derived from an EMBL/GenBank/DDBJ whole genome shotgun (WGS) entry which is preliminary data.</text>
</comment>
<evidence type="ECO:0000313" key="9">
    <source>
        <dbReference type="EMBL" id="OGG04766.1"/>
    </source>
</evidence>
<accession>A0A1F5YXA8</accession>
<keyword evidence="7" id="KW-0624">Polysaccharide degradation</keyword>
<keyword evidence="3" id="KW-0858">Xylan degradation</keyword>
<keyword evidence="6" id="KW-0119">Carbohydrate metabolism</keyword>
<evidence type="ECO:0000256" key="7">
    <source>
        <dbReference type="ARBA" id="ARBA00023326"/>
    </source>
</evidence>
<dbReference type="Gene3D" id="3.40.50.1820">
    <property type="entry name" value="alpha/beta hydrolase"/>
    <property type="match status" value="1"/>
</dbReference>
<organism evidence="9 10">
    <name type="scientific">Candidatus Glassbacteria bacterium RIFCSPLOWO2_12_FULL_58_11</name>
    <dbReference type="NCBI Taxonomy" id="1817867"/>
    <lineage>
        <taxon>Bacteria</taxon>
        <taxon>Candidatus Glassiibacteriota</taxon>
    </lineage>
</organism>
<evidence type="ECO:0000256" key="4">
    <source>
        <dbReference type="ARBA" id="ARBA00022729"/>
    </source>
</evidence>
<evidence type="ECO:0000256" key="3">
    <source>
        <dbReference type="ARBA" id="ARBA00022651"/>
    </source>
</evidence>
<sequence>MQMNIKLSILLALLLAGAAVPGCSAGPGRKTVPARDWTPRPGFARLSFPHDNYPREFIVQIPKNYKPGTAYPVVFAFHGAGRTNDDWPGFLKDLSGRAEFIGIYPQGVLHAWEPVDRGKRVDDVGFTEAVLEWLGRRTELDPAKIFALGWSLGGIFCNKLGRYSDKFAALAAISGSFYENPVFDPRMPRPSVLLIHGEQDGVIPFRGGISDSGYRYEGAADAAAIWAGHDGCGRQPEVLDLGREDITAQRYGGCRDSREVLLFRIPRGGHHLPESVEGIFELVWDFFMRNGRE</sequence>
<dbReference type="SUPFAM" id="SSF53474">
    <property type="entry name" value="alpha/beta-Hydrolases"/>
    <property type="match status" value="1"/>
</dbReference>
<keyword evidence="5" id="KW-0378">Hydrolase</keyword>